<evidence type="ECO:0000259" key="3">
    <source>
        <dbReference type="Pfam" id="PF07859"/>
    </source>
</evidence>
<evidence type="ECO:0000313" key="5">
    <source>
        <dbReference type="Proteomes" id="UP000008144"/>
    </source>
</evidence>
<dbReference type="InterPro" id="IPR013094">
    <property type="entry name" value="AB_hydrolase_3"/>
</dbReference>
<dbReference type="GO" id="GO:0004771">
    <property type="term" value="F:sterol ester esterase activity"/>
    <property type="evidence" value="ECO:0000318"/>
    <property type="project" value="GO_Central"/>
</dbReference>
<dbReference type="STRING" id="7719.ENSCINP00000008952"/>
<dbReference type="InParanoid" id="F7BND4"/>
<accession>F7BND4</accession>
<dbReference type="SUPFAM" id="SSF53474">
    <property type="entry name" value="alpha/beta-Hydrolases"/>
    <property type="match status" value="1"/>
</dbReference>
<dbReference type="Proteomes" id="UP000008144">
    <property type="component" value="Chromosome 3"/>
</dbReference>
<evidence type="ECO:0000256" key="2">
    <source>
        <dbReference type="SAM" id="MobiDB-lite"/>
    </source>
</evidence>
<reference evidence="4" key="2">
    <citation type="journal article" date="2008" name="Genome Biol.">
        <title>Improved genome assembly and evidence-based global gene model set for the chordate Ciona intestinalis: new insight into intron and operon populations.</title>
        <authorList>
            <person name="Satou Y."/>
            <person name="Mineta K."/>
            <person name="Ogasawara M."/>
            <person name="Sasakura Y."/>
            <person name="Shoguchi E."/>
            <person name="Ueno K."/>
            <person name="Yamada L."/>
            <person name="Matsumoto J."/>
            <person name="Wasserscheid J."/>
            <person name="Dewar K."/>
            <person name="Wiley G.B."/>
            <person name="Macmil S.L."/>
            <person name="Roe B.A."/>
            <person name="Zeller R.W."/>
            <person name="Hastings K.E."/>
            <person name="Lemaire P."/>
            <person name="Lindquist E."/>
            <person name="Endo T."/>
            <person name="Hotta K."/>
            <person name="Inaba K."/>
        </authorList>
    </citation>
    <scope>NUCLEOTIDE SEQUENCE [LARGE SCALE GENOMIC DNA]</scope>
    <source>
        <strain evidence="4">wild type</strain>
    </source>
</reference>
<dbReference type="Ensembl" id="ENSCINT00000008952.3">
    <property type="protein sequence ID" value="ENSCINP00000008952.3"/>
    <property type="gene ID" value="ENSCING00000004327.3"/>
</dbReference>
<dbReference type="GO" id="GO:0004806">
    <property type="term" value="F:triacylglycerol lipase activity"/>
    <property type="evidence" value="ECO:0000318"/>
    <property type="project" value="GO_Central"/>
</dbReference>
<organism evidence="4 5">
    <name type="scientific">Ciona intestinalis</name>
    <name type="common">Transparent sea squirt</name>
    <name type="synonym">Ascidia intestinalis</name>
    <dbReference type="NCBI Taxonomy" id="7719"/>
    <lineage>
        <taxon>Eukaryota</taxon>
        <taxon>Metazoa</taxon>
        <taxon>Chordata</taxon>
        <taxon>Tunicata</taxon>
        <taxon>Ascidiacea</taxon>
        <taxon>Phlebobranchia</taxon>
        <taxon>Cionidae</taxon>
        <taxon>Ciona</taxon>
    </lineage>
</organism>
<reference evidence="4" key="4">
    <citation type="submission" date="2025-09" db="UniProtKB">
        <authorList>
            <consortium name="Ensembl"/>
        </authorList>
    </citation>
    <scope>IDENTIFICATION</scope>
</reference>
<dbReference type="InterPro" id="IPR033140">
    <property type="entry name" value="Lipase_GDXG_put_SER_AS"/>
</dbReference>
<sequence>MILRQWSKSLDCPIFSVDYSLAPEAPFPEAFEECFFAYAWALNNAELLGTTAENIVFAGDSAGGNLVLSVAMRAAQYGIRVPNTVVAMYPACIVRYSASPARLMSVMDPLLPLGILSGCLGAYSGVKIEKIKRSESSKGSLSTPERPMSPSSKPVNVSLLSNFVKDVGAGFAKIANSASSSNIEKTWWDDEFEIIDIEGNTSPKNGEQPPLIDLDSEVEMLTMNNNSDKQNGPELASPASCSSAQSPSLDFHLKLPQNFQPLKSKFAGDSFKMHRSPLVKNAYISPALAPDELLRGLPYTDIVGCEFDPLFDDSVMLAKRLQNIGHDYQLHVFKGLPHGFLNFQLCKEAKTAATECLELIKKGLERR</sequence>
<dbReference type="OMA" id="PEAFEEC"/>
<dbReference type="Pfam" id="PF07859">
    <property type="entry name" value="Abhydrolase_3"/>
    <property type="match status" value="2"/>
</dbReference>
<dbReference type="PROSITE" id="PS01174">
    <property type="entry name" value="LIPASE_GDXG_SER"/>
    <property type="match status" value="1"/>
</dbReference>
<dbReference type="PANTHER" id="PTHR23025:SF3">
    <property type="entry name" value="HORMONE-SENSITIVE LIPASE"/>
    <property type="match status" value="1"/>
</dbReference>
<dbReference type="GeneTree" id="ENSGT00730000111056"/>
<feature type="domain" description="Alpha/beta hydrolase fold-3" evidence="3">
    <location>
        <begin position="2"/>
        <end position="100"/>
    </location>
</feature>
<feature type="active site" evidence="1">
    <location>
        <position position="61"/>
    </location>
</feature>
<dbReference type="HOGENOM" id="CLU_703110_0_0_1"/>
<dbReference type="InterPro" id="IPR029058">
    <property type="entry name" value="AB_hydrolase_fold"/>
</dbReference>
<evidence type="ECO:0000256" key="1">
    <source>
        <dbReference type="PROSITE-ProRule" id="PRU10038"/>
    </source>
</evidence>
<feature type="region of interest" description="Disordered" evidence="2">
    <location>
        <begin position="134"/>
        <end position="153"/>
    </location>
</feature>
<dbReference type="AlphaFoldDB" id="F7BND4"/>
<feature type="region of interest" description="Disordered" evidence="2">
    <location>
        <begin position="224"/>
        <end position="243"/>
    </location>
</feature>
<proteinExistence type="predicted"/>
<dbReference type="GO" id="GO:0019433">
    <property type="term" value="P:triglyceride catabolic process"/>
    <property type="evidence" value="ECO:0000318"/>
    <property type="project" value="GO_Central"/>
</dbReference>
<protein>
    <recommendedName>
        <fullName evidence="3">Alpha/beta hydrolase fold-3 domain-containing protein</fullName>
    </recommendedName>
</protein>
<name>F7BND4_CIOIN</name>
<dbReference type="EMBL" id="EAAA01001765">
    <property type="status" value="NOT_ANNOTATED_CDS"/>
    <property type="molecule type" value="Genomic_DNA"/>
</dbReference>
<dbReference type="Gene3D" id="3.40.50.1820">
    <property type="entry name" value="alpha/beta hydrolase"/>
    <property type="match status" value="2"/>
</dbReference>
<dbReference type="PANTHER" id="PTHR23025">
    <property type="entry name" value="TRIACYLGLYCEROL LIPASE"/>
    <property type="match status" value="1"/>
</dbReference>
<evidence type="ECO:0000313" key="4">
    <source>
        <dbReference type="Ensembl" id="ENSCINP00000008952.3"/>
    </source>
</evidence>
<dbReference type="GO" id="GO:0005829">
    <property type="term" value="C:cytosol"/>
    <property type="evidence" value="ECO:0000318"/>
    <property type="project" value="GO_Central"/>
</dbReference>
<reference evidence="4" key="3">
    <citation type="submission" date="2025-08" db="UniProtKB">
        <authorList>
            <consortium name="Ensembl"/>
        </authorList>
    </citation>
    <scope>IDENTIFICATION</scope>
</reference>
<reference evidence="5" key="1">
    <citation type="journal article" date="2002" name="Science">
        <title>The draft genome of Ciona intestinalis: insights into chordate and vertebrate origins.</title>
        <authorList>
            <person name="Dehal P."/>
            <person name="Satou Y."/>
            <person name="Campbell R.K."/>
            <person name="Chapman J."/>
            <person name="Degnan B."/>
            <person name="De Tomaso A."/>
            <person name="Davidson B."/>
            <person name="Di Gregorio A."/>
            <person name="Gelpke M."/>
            <person name="Goodstein D.M."/>
            <person name="Harafuji N."/>
            <person name="Hastings K.E."/>
            <person name="Ho I."/>
            <person name="Hotta K."/>
            <person name="Huang W."/>
            <person name="Kawashima T."/>
            <person name="Lemaire P."/>
            <person name="Martinez D."/>
            <person name="Meinertzhagen I.A."/>
            <person name="Necula S."/>
            <person name="Nonaka M."/>
            <person name="Putnam N."/>
            <person name="Rash S."/>
            <person name="Saiga H."/>
            <person name="Satake M."/>
            <person name="Terry A."/>
            <person name="Yamada L."/>
            <person name="Wang H.G."/>
            <person name="Awazu S."/>
            <person name="Azumi K."/>
            <person name="Boore J."/>
            <person name="Branno M."/>
            <person name="Chin-Bow S."/>
            <person name="DeSantis R."/>
            <person name="Doyle S."/>
            <person name="Francino P."/>
            <person name="Keys D.N."/>
            <person name="Haga S."/>
            <person name="Hayashi H."/>
            <person name="Hino K."/>
            <person name="Imai K.S."/>
            <person name="Inaba K."/>
            <person name="Kano S."/>
            <person name="Kobayashi K."/>
            <person name="Kobayashi M."/>
            <person name="Lee B.I."/>
            <person name="Makabe K.W."/>
            <person name="Manohar C."/>
            <person name="Matassi G."/>
            <person name="Medina M."/>
            <person name="Mochizuki Y."/>
            <person name="Mount S."/>
            <person name="Morishita T."/>
            <person name="Miura S."/>
            <person name="Nakayama A."/>
            <person name="Nishizaka S."/>
            <person name="Nomoto H."/>
            <person name="Ohta F."/>
            <person name="Oishi K."/>
            <person name="Rigoutsos I."/>
            <person name="Sano M."/>
            <person name="Sasaki A."/>
            <person name="Sasakura Y."/>
            <person name="Shoguchi E."/>
            <person name="Shin-i T."/>
            <person name="Spagnuolo A."/>
            <person name="Stainier D."/>
            <person name="Suzuki M.M."/>
            <person name="Tassy O."/>
            <person name="Takatori N."/>
            <person name="Tokuoka M."/>
            <person name="Yagi K."/>
            <person name="Yoshizaki F."/>
            <person name="Wada S."/>
            <person name="Zhang C."/>
            <person name="Hyatt P.D."/>
            <person name="Larimer F."/>
            <person name="Detter C."/>
            <person name="Doggett N."/>
            <person name="Glavina T."/>
            <person name="Hawkins T."/>
            <person name="Richardson P."/>
            <person name="Lucas S."/>
            <person name="Kohara Y."/>
            <person name="Levine M."/>
            <person name="Satoh N."/>
            <person name="Rokhsar D.S."/>
        </authorList>
    </citation>
    <scope>NUCLEOTIDE SEQUENCE [LARGE SCALE GENOMIC DNA]</scope>
</reference>
<feature type="domain" description="Alpha/beta hydrolase fold-3" evidence="3">
    <location>
        <begin position="279"/>
        <end position="341"/>
    </location>
</feature>
<keyword evidence="5" id="KW-1185">Reference proteome</keyword>